<dbReference type="Proteomes" id="UP000078532">
    <property type="component" value="Unassembled WGS sequence"/>
</dbReference>
<dbReference type="STRING" id="1838280.A6M21_06610"/>
<sequence>MYKFKVIATIVEIRGEGKCSYGHRVGDTFEFTQFTPGGLCQYAYDAMRSAVAALLYGGNFPWLENSDVTTWACPDPDRPVIFELRRIPADD</sequence>
<gene>
    <name evidence="1" type="ORF">A6M21_06610</name>
</gene>
<dbReference type="OrthoDB" id="5518200at2"/>
<evidence type="ECO:0000313" key="1">
    <source>
        <dbReference type="EMBL" id="OAT85213.1"/>
    </source>
</evidence>
<protein>
    <recommendedName>
        <fullName evidence="3">TIGR04076 family protein</fullName>
    </recommendedName>
</protein>
<dbReference type="NCBIfam" id="TIGR04076">
    <property type="entry name" value="TIGR04076 family protein"/>
    <property type="match status" value="1"/>
</dbReference>
<evidence type="ECO:0008006" key="3">
    <source>
        <dbReference type="Google" id="ProtNLM"/>
    </source>
</evidence>
<name>A0A1B7LGI5_9FIRM</name>
<dbReference type="AlphaFoldDB" id="A0A1B7LGI5"/>
<comment type="caution">
    <text evidence="1">The sequence shown here is derived from an EMBL/GenBank/DDBJ whole genome shotgun (WGS) entry which is preliminary data.</text>
</comment>
<organism evidence="1 2">
    <name type="scientific">Desulfotomaculum copahuensis</name>
    <dbReference type="NCBI Taxonomy" id="1838280"/>
    <lineage>
        <taxon>Bacteria</taxon>
        <taxon>Bacillati</taxon>
        <taxon>Bacillota</taxon>
        <taxon>Clostridia</taxon>
        <taxon>Eubacteriales</taxon>
        <taxon>Desulfotomaculaceae</taxon>
        <taxon>Desulfotomaculum</taxon>
    </lineage>
</organism>
<dbReference type="RefSeq" id="WP_066666953.1">
    <property type="nucleotide sequence ID" value="NZ_LYVF01000069.1"/>
</dbReference>
<evidence type="ECO:0000313" key="2">
    <source>
        <dbReference type="Proteomes" id="UP000078532"/>
    </source>
</evidence>
<accession>A0A1B7LGI5</accession>
<dbReference type="InterPro" id="IPR023811">
    <property type="entry name" value="CHP04076"/>
</dbReference>
<proteinExistence type="predicted"/>
<keyword evidence="2" id="KW-1185">Reference proteome</keyword>
<dbReference type="EMBL" id="LYVF01000069">
    <property type="protein sequence ID" value="OAT85213.1"/>
    <property type="molecule type" value="Genomic_DNA"/>
</dbReference>
<reference evidence="1 2" key="1">
    <citation type="submission" date="2016-04" db="EMBL/GenBank/DDBJ databases">
        <authorList>
            <person name="Evans L.H."/>
            <person name="Alamgir A."/>
            <person name="Owens N."/>
            <person name="Weber N.D."/>
            <person name="Virtaneva K."/>
            <person name="Barbian K."/>
            <person name="Babar A."/>
            <person name="Rosenke K."/>
        </authorList>
    </citation>
    <scope>NUCLEOTIDE SEQUENCE [LARGE SCALE GENOMIC DNA]</scope>
    <source>
        <strain evidence="1 2">LMa1</strain>
    </source>
</reference>